<keyword evidence="1" id="KW-0547">Nucleotide-binding</keyword>
<protein>
    <recommendedName>
        <fullName evidence="6">KTI12-like protein</fullName>
    </recommendedName>
</protein>
<dbReference type="SUPFAM" id="SSF52540">
    <property type="entry name" value="P-loop containing nucleoside triphosphate hydrolases"/>
    <property type="match status" value="1"/>
</dbReference>
<dbReference type="InterPro" id="IPR027417">
    <property type="entry name" value="P-loop_NTPase"/>
</dbReference>
<sequence length="300" mass="32740">MALVIICGQPASGKSTFAEDLRKQVEQHGKECRVISEDSLGIPRDQAYRDATAEKQTRGQLKSEVERSTTKQHVTVLDSINGIKGFRYELYCIARGAGVRYCMVHVDASAELCRRRNGARADSYPGDVLEDLLGRFERPDSKFRWEAPLFTLRVNSGEAAQPALQATLACALDLARPLPADGGDAIPVPQTAPLKPTIATTNAKLSSTNLLHEIDQATQTVMEAVAKAQELRPGSSAGVVEFGPGVPALRLDRAVPIVELRRHRRAFLRLVTNLSMTRAPDAATARRMFVDFLASQLAHA</sequence>
<keyword evidence="5" id="KW-1185">Reference proteome</keyword>
<dbReference type="AlphaFoldDB" id="A0AAD9IK00"/>
<dbReference type="EMBL" id="JASFZW010000006">
    <property type="protein sequence ID" value="KAK2077427.1"/>
    <property type="molecule type" value="Genomic_DNA"/>
</dbReference>
<reference evidence="4" key="1">
    <citation type="submission" date="2021-01" db="EMBL/GenBank/DDBJ databases">
        <authorList>
            <person name="Eckstrom K.M.E."/>
        </authorList>
    </citation>
    <scope>NUCLEOTIDE SEQUENCE</scope>
    <source>
        <strain evidence="4">UVCC 0001</strain>
    </source>
</reference>
<evidence type="ECO:0008006" key="6">
    <source>
        <dbReference type="Google" id="ProtNLM"/>
    </source>
</evidence>
<dbReference type="GO" id="GO:0005524">
    <property type="term" value="F:ATP binding"/>
    <property type="evidence" value="ECO:0007669"/>
    <property type="project" value="UniProtKB-KW"/>
</dbReference>
<gene>
    <name evidence="4" type="ORF">QBZ16_004272</name>
</gene>
<proteinExistence type="inferred from homology"/>
<evidence type="ECO:0000256" key="2">
    <source>
        <dbReference type="ARBA" id="ARBA00022840"/>
    </source>
</evidence>
<dbReference type="Gene3D" id="3.40.50.300">
    <property type="entry name" value="P-loop containing nucleotide triphosphate hydrolases"/>
    <property type="match status" value="1"/>
</dbReference>
<evidence type="ECO:0000256" key="1">
    <source>
        <dbReference type="ARBA" id="ARBA00022741"/>
    </source>
</evidence>
<name>A0AAD9IK00_PROWI</name>
<evidence type="ECO:0000313" key="5">
    <source>
        <dbReference type="Proteomes" id="UP001255856"/>
    </source>
</evidence>
<comment type="caution">
    <text evidence="4">The sequence shown here is derived from an EMBL/GenBank/DDBJ whole genome shotgun (WGS) entry which is preliminary data.</text>
</comment>
<dbReference type="InterPro" id="IPR013641">
    <property type="entry name" value="KTI12/PSTK"/>
</dbReference>
<accession>A0AAD9IK00</accession>
<comment type="similarity">
    <text evidence="3">Belongs to the KTI12 family.</text>
</comment>
<dbReference type="PANTHER" id="PTHR12435">
    <property type="match status" value="1"/>
</dbReference>
<organism evidence="4 5">
    <name type="scientific">Prototheca wickerhamii</name>
    <dbReference type="NCBI Taxonomy" id="3111"/>
    <lineage>
        <taxon>Eukaryota</taxon>
        <taxon>Viridiplantae</taxon>
        <taxon>Chlorophyta</taxon>
        <taxon>core chlorophytes</taxon>
        <taxon>Trebouxiophyceae</taxon>
        <taxon>Chlorellales</taxon>
        <taxon>Chlorellaceae</taxon>
        <taxon>Prototheca</taxon>
    </lineage>
</organism>
<evidence type="ECO:0000256" key="3">
    <source>
        <dbReference type="ARBA" id="ARBA00025768"/>
    </source>
</evidence>
<dbReference type="Proteomes" id="UP001255856">
    <property type="component" value="Unassembled WGS sequence"/>
</dbReference>
<evidence type="ECO:0000313" key="4">
    <source>
        <dbReference type="EMBL" id="KAK2077427.1"/>
    </source>
</evidence>
<keyword evidence="2" id="KW-0067">ATP-binding</keyword>
<dbReference type="Pfam" id="PF08433">
    <property type="entry name" value="KTI12"/>
    <property type="match status" value="1"/>
</dbReference>